<accession>A0A1E7Q8U4</accession>
<evidence type="ECO:0000256" key="5">
    <source>
        <dbReference type="ARBA" id="ARBA00022989"/>
    </source>
</evidence>
<organism evidence="9 10">
    <name type="scientific">Rheinheimera salexigens</name>
    <dbReference type="NCBI Taxonomy" id="1628148"/>
    <lineage>
        <taxon>Bacteria</taxon>
        <taxon>Pseudomonadati</taxon>
        <taxon>Pseudomonadota</taxon>
        <taxon>Gammaproteobacteria</taxon>
        <taxon>Chromatiales</taxon>
        <taxon>Chromatiaceae</taxon>
        <taxon>Rheinheimera</taxon>
    </lineage>
</organism>
<dbReference type="PANTHER" id="PTHR30462:SF2">
    <property type="entry name" value="INTERMEMBRANE TRANSPORT PROTEIN PQIB"/>
    <property type="match status" value="1"/>
</dbReference>
<comment type="caution">
    <text evidence="9">The sequence shown here is derived from an EMBL/GenBank/DDBJ whole genome shotgun (WGS) entry which is preliminary data.</text>
</comment>
<sequence length="562" mass="61772">MRGKRVTDSEVTTAKVRSIKQWSPIWVVPLAAILVGCWMLYNHYQQQGALLTLVAADAEGIIANKTQIKSRSVDVGQVVSVELSGDLKQVIIKARMKPAISAMLNQDSQFWVVKPQIGRAGVTGLDTLLSGAYIELQPGESEVEQRHYQLLPSQPAAPADAPGIRVMLSASDTSGLAVGDPVLYRGYEVGTVEHSEFNLGQKRTEYQIFIREPYDSLVSENVRFWLSSGFSFDLNAEGLQVDIASATTLLSGGVSFDLMQGWPSGKAVDNGSEFQLFPNRQRVQEGMYNDYVEYLLFFDESVRGLKSGAPVEYRGIRVGTVASVPFFFSIEKPFEVSLQQGIPVLIRVETGRLYENLSKKQLKEELNKAVAKGMHATLKPGNLLTGALFIELALNNDPVFVESQVSLLAEQRLLSDSAGYPMLPSARSGFSNIEQKVLMALDKINNLPIEQLLLQGDKTLQSTDALMQSASILVKQVDALLTSPQLQQLPQDLQQSMQQLQAMLAGISPGSPAYDRLDSNLQTLDQVLRDVQPVLQLLNQQSNALFFNAETAADPEPKRAKP</sequence>
<feature type="domain" description="Mce/MlaD" evidence="8">
    <location>
        <begin position="51"/>
        <end position="139"/>
    </location>
</feature>
<evidence type="ECO:0000313" key="9">
    <source>
        <dbReference type="EMBL" id="OEY70458.1"/>
    </source>
</evidence>
<dbReference type="NCBIfam" id="NF008070">
    <property type="entry name" value="PRK10807.1"/>
    <property type="match status" value="1"/>
</dbReference>
<feature type="domain" description="Mce/MlaD" evidence="8">
    <location>
        <begin position="163"/>
        <end position="228"/>
    </location>
</feature>
<gene>
    <name evidence="9" type="ORF">BI198_13425</name>
</gene>
<feature type="transmembrane region" description="Helical" evidence="7">
    <location>
        <begin position="21"/>
        <end position="41"/>
    </location>
</feature>
<keyword evidence="4 7" id="KW-0812">Transmembrane</keyword>
<evidence type="ECO:0000256" key="6">
    <source>
        <dbReference type="ARBA" id="ARBA00023136"/>
    </source>
</evidence>
<dbReference type="Proteomes" id="UP000242258">
    <property type="component" value="Unassembled WGS sequence"/>
</dbReference>
<dbReference type="EMBL" id="MKEK01000001">
    <property type="protein sequence ID" value="OEY70458.1"/>
    <property type="molecule type" value="Genomic_DNA"/>
</dbReference>
<dbReference type="InterPro" id="IPR051800">
    <property type="entry name" value="PqiA-PqiB_transport"/>
</dbReference>
<name>A0A1E7Q8U4_9GAMM</name>
<dbReference type="STRING" id="1628148.BI198_13425"/>
<evidence type="ECO:0000313" key="10">
    <source>
        <dbReference type="Proteomes" id="UP000242258"/>
    </source>
</evidence>
<dbReference type="InterPro" id="IPR003399">
    <property type="entry name" value="Mce/MlaD"/>
</dbReference>
<keyword evidence="5 7" id="KW-1133">Transmembrane helix</keyword>
<evidence type="ECO:0000256" key="2">
    <source>
        <dbReference type="ARBA" id="ARBA00022475"/>
    </source>
</evidence>
<evidence type="ECO:0000256" key="3">
    <source>
        <dbReference type="ARBA" id="ARBA00022519"/>
    </source>
</evidence>
<protein>
    <submittedName>
        <fullName evidence="9">Paraquat-inducible protein B</fullName>
    </submittedName>
</protein>
<dbReference type="Pfam" id="PF02470">
    <property type="entry name" value="MlaD"/>
    <property type="match status" value="3"/>
</dbReference>
<proteinExistence type="predicted"/>
<comment type="subcellular location">
    <subcellularLocation>
        <location evidence="1">Cell inner membrane</location>
    </subcellularLocation>
</comment>
<evidence type="ECO:0000259" key="8">
    <source>
        <dbReference type="Pfam" id="PF02470"/>
    </source>
</evidence>
<keyword evidence="2" id="KW-1003">Cell membrane</keyword>
<evidence type="ECO:0000256" key="4">
    <source>
        <dbReference type="ARBA" id="ARBA00022692"/>
    </source>
</evidence>
<reference evidence="10" key="1">
    <citation type="submission" date="2016-09" db="EMBL/GenBank/DDBJ databases">
        <authorList>
            <person name="Wan X."/>
            <person name="Hou S."/>
        </authorList>
    </citation>
    <scope>NUCLEOTIDE SEQUENCE [LARGE SCALE GENOMIC DNA]</scope>
    <source>
        <strain evidence="10">KH87</strain>
    </source>
</reference>
<dbReference type="PANTHER" id="PTHR30462">
    <property type="entry name" value="INTERMEMBRANE TRANSPORT PROTEIN PQIB-RELATED"/>
    <property type="match status" value="1"/>
</dbReference>
<keyword evidence="10" id="KW-1185">Reference proteome</keyword>
<dbReference type="AlphaFoldDB" id="A0A1E7Q8U4"/>
<evidence type="ECO:0000256" key="1">
    <source>
        <dbReference type="ARBA" id="ARBA00004533"/>
    </source>
</evidence>
<keyword evidence="6 7" id="KW-0472">Membrane</keyword>
<keyword evidence="3" id="KW-0997">Cell inner membrane</keyword>
<evidence type="ECO:0000256" key="7">
    <source>
        <dbReference type="SAM" id="Phobius"/>
    </source>
</evidence>
<dbReference type="GO" id="GO:0005886">
    <property type="term" value="C:plasma membrane"/>
    <property type="evidence" value="ECO:0007669"/>
    <property type="project" value="UniProtKB-SubCell"/>
</dbReference>
<feature type="domain" description="Mce/MlaD" evidence="8">
    <location>
        <begin position="291"/>
        <end position="392"/>
    </location>
</feature>